<dbReference type="Pfam" id="PF13412">
    <property type="entry name" value="HTH_24"/>
    <property type="match status" value="1"/>
</dbReference>
<evidence type="ECO:0000313" key="5">
    <source>
        <dbReference type="EMBL" id="SCZ68775.1"/>
    </source>
</evidence>
<dbReference type="Gene3D" id="3.30.70.920">
    <property type="match status" value="1"/>
</dbReference>
<evidence type="ECO:0000313" key="6">
    <source>
        <dbReference type="Proteomes" id="UP000198767"/>
    </source>
</evidence>
<dbReference type="AlphaFoldDB" id="A0A1G5R3V2"/>
<dbReference type="InterPro" id="IPR019885">
    <property type="entry name" value="Tscrpt_reg_HTH_AsnC-type_CS"/>
</dbReference>
<keyword evidence="3" id="KW-0804">Transcription</keyword>
<dbReference type="InterPro" id="IPR019888">
    <property type="entry name" value="Tscrpt_reg_AsnC-like"/>
</dbReference>
<dbReference type="InterPro" id="IPR011008">
    <property type="entry name" value="Dimeric_a/b-barrel"/>
</dbReference>
<dbReference type="GO" id="GO:0043565">
    <property type="term" value="F:sequence-specific DNA binding"/>
    <property type="evidence" value="ECO:0007669"/>
    <property type="project" value="InterPro"/>
</dbReference>
<dbReference type="Gene3D" id="1.10.10.10">
    <property type="entry name" value="Winged helix-like DNA-binding domain superfamily/Winged helix DNA-binding domain"/>
    <property type="match status" value="1"/>
</dbReference>
<dbReference type="RefSeq" id="WP_090219694.1">
    <property type="nucleotide sequence ID" value="NZ_CANLDO010000012.1"/>
</dbReference>
<dbReference type="GO" id="GO:0005829">
    <property type="term" value="C:cytosol"/>
    <property type="evidence" value="ECO:0007669"/>
    <property type="project" value="TreeGrafter"/>
</dbReference>
<feature type="domain" description="HTH asnC-type" evidence="4">
    <location>
        <begin position="2"/>
        <end position="63"/>
    </location>
</feature>
<dbReference type="EMBL" id="FMWG01000008">
    <property type="protein sequence ID" value="SCZ68775.1"/>
    <property type="molecule type" value="Genomic_DNA"/>
</dbReference>
<name>A0A1G5R3V2_9RHOB</name>
<evidence type="ECO:0000259" key="4">
    <source>
        <dbReference type="PROSITE" id="PS50956"/>
    </source>
</evidence>
<dbReference type="InterPro" id="IPR036388">
    <property type="entry name" value="WH-like_DNA-bd_sf"/>
</dbReference>
<dbReference type="SMART" id="SM00344">
    <property type="entry name" value="HTH_ASNC"/>
    <property type="match status" value="1"/>
</dbReference>
<dbReference type="Pfam" id="PF01037">
    <property type="entry name" value="AsnC_trans_reg"/>
    <property type="match status" value="1"/>
</dbReference>
<protein>
    <submittedName>
        <fullName evidence="5">Lrp/AsnC family transcriptional regulator</fullName>
    </submittedName>
</protein>
<keyword evidence="1" id="KW-0805">Transcription regulation</keyword>
<dbReference type="PANTHER" id="PTHR30154">
    <property type="entry name" value="LEUCINE-RESPONSIVE REGULATORY PROTEIN"/>
    <property type="match status" value="1"/>
</dbReference>
<dbReference type="STRING" id="1156985.SAMN04488118_10897"/>
<evidence type="ECO:0000256" key="1">
    <source>
        <dbReference type="ARBA" id="ARBA00023015"/>
    </source>
</evidence>
<dbReference type="GO" id="GO:0043200">
    <property type="term" value="P:response to amino acid"/>
    <property type="evidence" value="ECO:0007669"/>
    <property type="project" value="TreeGrafter"/>
</dbReference>
<proteinExistence type="predicted"/>
<dbReference type="SUPFAM" id="SSF46785">
    <property type="entry name" value="Winged helix' DNA-binding domain"/>
    <property type="match status" value="1"/>
</dbReference>
<evidence type="ECO:0000256" key="3">
    <source>
        <dbReference type="ARBA" id="ARBA00023163"/>
    </source>
</evidence>
<accession>A0A1G5R3V2</accession>
<dbReference type="PROSITE" id="PS50956">
    <property type="entry name" value="HTH_ASNC_2"/>
    <property type="match status" value="1"/>
</dbReference>
<dbReference type="PROSITE" id="PS00519">
    <property type="entry name" value="HTH_ASNC_1"/>
    <property type="match status" value="1"/>
</dbReference>
<sequence length="151" mass="17424">MLDDLDRRILRLLQNNPDQSIPDLGTQIGLTVARLTRRLDKLRDSGVLRGQRAVIDWRALGYEVEVSLRITLDKTQMRAFDDFIEGARKIPEVIEIQTFLGRVDVRLSVIAHDMTHYQQIYRSRILALPHIADIEALMHVSRIKSDETLPL</sequence>
<organism evidence="5 6">
    <name type="scientific">Epibacterium ulvae</name>
    <dbReference type="NCBI Taxonomy" id="1156985"/>
    <lineage>
        <taxon>Bacteria</taxon>
        <taxon>Pseudomonadati</taxon>
        <taxon>Pseudomonadota</taxon>
        <taxon>Alphaproteobacteria</taxon>
        <taxon>Rhodobacterales</taxon>
        <taxon>Roseobacteraceae</taxon>
        <taxon>Epibacterium</taxon>
    </lineage>
</organism>
<reference evidence="5 6" key="1">
    <citation type="submission" date="2016-10" db="EMBL/GenBank/DDBJ databases">
        <authorList>
            <person name="de Groot N.N."/>
        </authorList>
    </citation>
    <scope>NUCLEOTIDE SEQUENCE [LARGE SCALE GENOMIC DNA]</scope>
    <source>
        <strain evidence="5 6">U95</strain>
    </source>
</reference>
<dbReference type="PANTHER" id="PTHR30154:SF34">
    <property type="entry name" value="TRANSCRIPTIONAL REGULATOR AZLB"/>
    <property type="match status" value="1"/>
</dbReference>
<evidence type="ECO:0000256" key="2">
    <source>
        <dbReference type="ARBA" id="ARBA00023125"/>
    </source>
</evidence>
<dbReference type="SUPFAM" id="SSF54909">
    <property type="entry name" value="Dimeric alpha+beta barrel"/>
    <property type="match status" value="1"/>
</dbReference>
<dbReference type="InterPro" id="IPR019887">
    <property type="entry name" value="Tscrpt_reg_AsnC/Lrp_C"/>
</dbReference>
<dbReference type="Proteomes" id="UP000198767">
    <property type="component" value="Unassembled WGS sequence"/>
</dbReference>
<keyword evidence="2" id="KW-0238">DNA-binding</keyword>
<dbReference type="InterPro" id="IPR036390">
    <property type="entry name" value="WH_DNA-bd_sf"/>
</dbReference>
<dbReference type="InterPro" id="IPR000485">
    <property type="entry name" value="AsnC-type_HTH_dom"/>
</dbReference>
<keyword evidence="6" id="KW-1185">Reference proteome</keyword>
<dbReference type="PRINTS" id="PR00033">
    <property type="entry name" value="HTHASNC"/>
</dbReference>
<gene>
    <name evidence="5" type="ORF">SAMN04488118_10897</name>
</gene>
<dbReference type="OrthoDB" id="7853257at2"/>